<evidence type="ECO:0000256" key="1">
    <source>
        <dbReference type="ARBA" id="ARBA00010641"/>
    </source>
</evidence>
<dbReference type="Gene3D" id="1.10.10.10">
    <property type="entry name" value="Winged helix-like DNA-binding domain superfamily/Winged helix DNA-binding domain"/>
    <property type="match status" value="1"/>
</dbReference>
<comment type="caution">
    <text evidence="7">The sequence shown here is derived from an EMBL/GenBank/DDBJ whole genome shotgun (WGS) entry which is preliminary data.</text>
</comment>
<dbReference type="InterPro" id="IPR013325">
    <property type="entry name" value="RNA_pol_sigma_r2"/>
</dbReference>
<feature type="domain" description="RNA polymerase sigma-70 region 2" evidence="5">
    <location>
        <begin position="15"/>
        <end position="80"/>
    </location>
</feature>
<evidence type="ECO:0000256" key="4">
    <source>
        <dbReference type="ARBA" id="ARBA00023163"/>
    </source>
</evidence>
<evidence type="ECO:0000256" key="3">
    <source>
        <dbReference type="ARBA" id="ARBA00023082"/>
    </source>
</evidence>
<keyword evidence="3" id="KW-0731">Sigma factor</keyword>
<sequence length="172" mass="20044">MLTSKTTNRTGFNSLYQEHHEWLVRWIAKRTSSADNAQDLAQDTFIKLLNKPMLYDDMRSPRAWLTKVAGNLMTDQLRRQVLERNYQSMLESMPESDYFSPEEQLELLNLLEQIDKLLTGLKAKEKKAFLMVRLDGMSYKDVASELKVSLSSVEKYIAKATLQCYQLVYFDS</sequence>
<dbReference type="PANTHER" id="PTHR43133:SF63">
    <property type="entry name" value="RNA POLYMERASE SIGMA FACTOR FECI-RELATED"/>
    <property type="match status" value="1"/>
</dbReference>
<dbReference type="GO" id="GO:0003677">
    <property type="term" value="F:DNA binding"/>
    <property type="evidence" value="ECO:0007669"/>
    <property type="project" value="InterPro"/>
</dbReference>
<feature type="domain" description="RNA polymerase sigma factor 70 region 4 type 2" evidence="6">
    <location>
        <begin position="112"/>
        <end position="161"/>
    </location>
</feature>
<proteinExistence type="inferred from homology"/>
<dbReference type="Pfam" id="PF04542">
    <property type="entry name" value="Sigma70_r2"/>
    <property type="match status" value="1"/>
</dbReference>
<keyword evidence="2" id="KW-0805">Transcription regulation</keyword>
<dbReference type="Gene3D" id="1.10.1740.10">
    <property type="match status" value="1"/>
</dbReference>
<accession>A0A0P7DZH7</accession>
<dbReference type="STRING" id="570156.AOG27_13670"/>
<evidence type="ECO:0000256" key="2">
    <source>
        <dbReference type="ARBA" id="ARBA00023015"/>
    </source>
</evidence>
<name>A0A0P7DZH7_9GAMM</name>
<organism evidence="7 8">
    <name type="scientific">Pseudoalteromonas lipolytica</name>
    <dbReference type="NCBI Taxonomy" id="570156"/>
    <lineage>
        <taxon>Bacteria</taxon>
        <taxon>Pseudomonadati</taxon>
        <taxon>Pseudomonadota</taxon>
        <taxon>Gammaproteobacteria</taxon>
        <taxon>Alteromonadales</taxon>
        <taxon>Pseudoalteromonadaceae</taxon>
        <taxon>Pseudoalteromonas</taxon>
    </lineage>
</organism>
<dbReference type="InterPro" id="IPR007627">
    <property type="entry name" value="RNA_pol_sigma70_r2"/>
</dbReference>
<dbReference type="GO" id="GO:0006352">
    <property type="term" value="P:DNA-templated transcription initiation"/>
    <property type="evidence" value="ECO:0007669"/>
    <property type="project" value="InterPro"/>
</dbReference>
<gene>
    <name evidence="7" type="ORF">AOG27_13670</name>
</gene>
<dbReference type="GO" id="GO:0016987">
    <property type="term" value="F:sigma factor activity"/>
    <property type="evidence" value="ECO:0007669"/>
    <property type="project" value="UniProtKB-KW"/>
</dbReference>
<evidence type="ECO:0000313" key="8">
    <source>
        <dbReference type="Proteomes" id="UP000050378"/>
    </source>
</evidence>
<evidence type="ECO:0000313" key="7">
    <source>
        <dbReference type="EMBL" id="KPM83106.1"/>
    </source>
</evidence>
<dbReference type="Proteomes" id="UP000050378">
    <property type="component" value="Unassembled WGS sequence"/>
</dbReference>
<dbReference type="InterPro" id="IPR013324">
    <property type="entry name" value="RNA_pol_sigma_r3/r4-like"/>
</dbReference>
<dbReference type="SUPFAM" id="SSF88659">
    <property type="entry name" value="Sigma3 and sigma4 domains of RNA polymerase sigma factors"/>
    <property type="match status" value="1"/>
</dbReference>
<evidence type="ECO:0000259" key="5">
    <source>
        <dbReference type="Pfam" id="PF04542"/>
    </source>
</evidence>
<dbReference type="PANTHER" id="PTHR43133">
    <property type="entry name" value="RNA POLYMERASE ECF-TYPE SIGMA FACTO"/>
    <property type="match status" value="1"/>
</dbReference>
<dbReference type="PATRIC" id="fig|570156.3.peg.3839"/>
<dbReference type="InterPro" id="IPR014284">
    <property type="entry name" value="RNA_pol_sigma-70_dom"/>
</dbReference>
<dbReference type="SUPFAM" id="SSF88946">
    <property type="entry name" value="Sigma2 domain of RNA polymerase sigma factors"/>
    <property type="match status" value="1"/>
</dbReference>
<dbReference type="EMBL" id="LJTC01000008">
    <property type="protein sequence ID" value="KPM83106.1"/>
    <property type="molecule type" value="Genomic_DNA"/>
</dbReference>
<keyword evidence="4" id="KW-0804">Transcription</keyword>
<dbReference type="InterPro" id="IPR039425">
    <property type="entry name" value="RNA_pol_sigma-70-like"/>
</dbReference>
<comment type="similarity">
    <text evidence="1">Belongs to the sigma-70 factor family. ECF subfamily.</text>
</comment>
<dbReference type="Pfam" id="PF08281">
    <property type="entry name" value="Sigma70_r4_2"/>
    <property type="match status" value="1"/>
</dbReference>
<evidence type="ECO:0000259" key="6">
    <source>
        <dbReference type="Pfam" id="PF08281"/>
    </source>
</evidence>
<protein>
    <submittedName>
        <fullName evidence="7">RNA polymerase subunit sigma</fullName>
    </submittedName>
</protein>
<dbReference type="InterPro" id="IPR036388">
    <property type="entry name" value="WH-like_DNA-bd_sf"/>
</dbReference>
<dbReference type="NCBIfam" id="TIGR02937">
    <property type="entry name" value="sigma70-ECF"/>
    <property type="match status" value="1"/>
</dbReference>
<dbReference type="AlphaFoldDB" id="A0A0P7DZH7"/>
<reference evidence="7 8" key="1">
    <citation type="submission" date="2015-09" db="EMBL/GenBank/DDBJ databases">
        <title>Draft Genome Sequence of Pseudoalteromonas lipolytica UCD-48B.</title>
        <authorList>
            <person name="Krusor M."/>
            <person name="Coil D.A."/>
            <person name="Lang J.M."/>
            <person name="Eisen J.A."/>
            <person name="Alexiev A."/>
        </authorList>
    </citation>
    <scope>NUCLEOTIDE SEQUENCE [LARGE SCALE GENOMIC DNA]</scope>
    <source>
        <strain evidence="7 8">UCD-48B</strain>
    </source>
</reference>
<dbReference type="InterPro" id="IPR013249">
    <property type="entry name" value="RNA_pol_sigma70_r4_t2"/>
</dbReference>